<organism evidence="1 2">
    <name type="scientific">Pseudoalteromonas marina</name>
    <dbReference type="NCBI Taxonomy" id="267375"/>
    <lineage>
        <taxon>Bacteria</taxon>
        <taxon>Pseudomonadati</taxon>
        <taxon>Pseudomonadota</taxon>
        <taxon>Gammaproteobacteria</taxon>
        <taxon>Alteromonadales</taxon>
        <taxon>Pseudoalteromonadaceae</taxon>
        <taxon>Pseudoalteromonas</taxon>
    </lineage>
</organism>
<reference evidence="1" key="1">
    <citation type="submission" date="2023-07" db="EMBL/GenBank/DDBJ databases">
        <title>Genome content predicts the carbon catabolic preferences of heterotrophic bacteria.</title>
        <authorList>
            <person name="Gralka M."/>
        </authorList>
    </citation>
    <scope>NUCLEOTIDE SEQUENCE</scope>
    <source>
        <strain evidence="1">4G09</strain>
    </source>
</reference>
<evidence type="ECO:0008006" key="3">
    <source>
        <dbReference type="Google" id="ProtNLM"/>
    </source>
</evidence>
<protein>
    <recommendedName>
        <fullName evidence="3">Phage protein</fullName>
    </recommendedName>
</protein>
<dbReference type="RefSeq" id="WP_305472535.1">
    <property type="nucleotide sequence ID" value="NZ_JAUYVT010000014.1"/>
</dbReference>
<dbReference type="EMBL" id="JAUYVT010000014">
    <property type="protein sequence ID" value="MDP2565800.1"/>
    <property type="molecule type" value="Genomic_DNA"/>
</dbReference>
<evidence type="ECO:0000313" key="2">
    <source>
        <dbReference type="Proteomes" id="UP001177212"/>
    </source>
</evidence>
<accession>A0ABT9FG92</accession>
<comment type="caution">
    <text evidence="1">The sequence shown here is derived from an EMBL/GenBank/DDBJ whole genome shotgun (WGS) entry which is preliminary data.</text>
</comment>
<sequence>MKVLTQDKINELNEEAKSEILKSIGEALVNGYCERGNFGFTTESLSETRLYKRIAGTELLIEFNFSVENYPAFNAGVIEASDEEFKQYIRSNLEGWVVKKCQFDDIKIGSDNCVASIEGYKIENNFSENFKQNSNELIHSFAEAEALLKIASQKKPESDWRITAIYEEDTE</sequence>
<name>A0ABT9FG92_9GAMM</name>
<dbReference type="Proteomes" id="UP001177212">
    <property type="component" value="Unassembled WGS sequence"/>
</dbReference>
<gene>
    <name evidence="1" type="ORF">Q8W34_14230</name>
</gene>
<keyword evidence="2" id="KW-1185">Reference proteome</keyword>
<proteinExistence type="predicted"/>
<evidence type="ECO:0000313" key="1">
    <source>
        <dbReference type="EMBL" id="MDP2565800.1"/>
    </source>
</evidence>